<evidence type="ECO:0000313" key="2">
    <source>
        <dbReference type="EMBL" id="JAD35767.1"/>
    </source>
</evidence>
<feature type="compositionally biased region" description="Polar residues" evidence="1">
    <location>
        <begin position="94"/>
        <end position="113"/>
    </location>
</feature>
<feature type="region of interest" description="Disordered" evidence="1">
    <location>
        <begin position="41"/>
        <end position="63"/>
    </location>
</feature>
<protein>
    <submittedName>
        <fullName evidence="2">Uncharacterized protein</fullName>
    </submittedName>
</protein>
<proteinExistence type="predicted"/>
<accession>A0A0A8ZLN8</accession>
<evidence type="ECO:0000256" key="1">
    <source>
        <dbReference type="SAM" id="MobiDB-lite"/>
    </source>
</evidence>
<reference evidence="2" key="1">
    <citation type="submission" date="2014-09" db="EMBL/GenBank/DDBJ databases">
        <authorList>
            <person name="Magalhaes I.L.F."/>
            <person name="Oliveira U."/>
            <person name="Santos F.R."/>
            <person name="Vidigal T.H.D.A."/>
            <person name="Brescovit A.D."/>
            <person name="Santos A.J."/>
        </authorList>
    </citation>
    <scope>NUCLEOTIDE SEQUENCE</scope>
    <source>
        <tissue evidence="2">Shoot tissue taken approximately 20 cm above the soil surface</tissue>
    </source>
</reference>
<name>A0A0A8ZLN8_ARUDO</name>
<feature type="region of interest" description="Disordered" evidence="1">
    <location>
        <begin position="83"/>
        <end position="131"/>
    </location>
</feature>
<organism evidence="2">
    <name type="scientific">Arundo donax</name>
    <name type="common">Giant reed</name>
    <name type="synonym">Donax arundinaceus</name>
    <dbReference type="NCBI Taxonomy" id="35708"/>
    <lineage>
        <taxon>Eukaryota</taxon>
        <taxon>Viridiplantae</taxon>
        <taxon>Streptophyta</taxon>
        <taxon>Embryophyta</taxon>
        <taxon>Tracheophyta</taxon>
        <taxon>Spermatophyta</taxon>
        <taxon>Magnoliopsida</taxon>
        <taxon>Liliopsida</taxon>
        <taxon>Poales</taxon>
        <taxon>Poaceae</taxon>
        <taxon>PACMAD clade</taxon>
        <taxon>Arundinoideae</taxon>
        <taxon>Arundineae</taxon>
        <taxon>Arundo</taxon>
    </lineage>
</organism>
<dbReference type="AlphaFoldDB" id="A0A0A8ZLN8"/>
<reference evidence="2" key="2">
    <citation type="journal article" date="2015" name="Data Brief">
        <title>Shoot transcriptome of the giant reed, Arundo donax.</title>
        <authorList>
            <person name="Barrero R.A."/>
            <person name="Guerrero F.D."/>
            <person name="Moolhuijzen P."/>
            <person name="Goolsby J.A."/>
            <person name="Tidwell J."/>
            <person name="Bellgard S.E."/>
            <person name="Bellgard M.I."/>
        </authorList>
    </citation>
    <scope>NUCLEOTIDE SEQUENCE</scope>
    <source>
        <tissue evidence="2">Shoot tissue taken approximately 20 cm above the soil surface</tissue>
    </source>
</reference>
<sequence length="131" mass="14574">MLAEGSHLHSPNAKHECSASAIPVLLRTACQHLPCRNFETSPNYPTVVNNPAPHRSEEEPDTPASLLAPCELVDHVQFQTPEYEKHSPALAAVPQSSTLQTWRTHQHQNTTPRGKSKLYLSPFGWTDPHPQ</sequence>
<dbReference type="EMBL" id="GBRH01262128">
    <property type="protein sequence ID" value="JAD35767.1"/>
    <property type="molecule type" value="Transcribed_RNA"/>
</dbReference>